<name>A0A9R1VZ59_LACSA</name>
<accession>A0A9R1VZ59</accession>
<evidence type="ECO:0000313" key="3">
    <source>
        <dbReference type="Proteomes" id="UP000235145"/>
    </source>
</evidence>
<dbReference type="Proteomes" id="UP000235145">
    <property type="component" value="Unassembled WGS sequence"/>
</dbReference>
<keyword evidence="1" id="KW-0472">Membrane</keyword>
<keyword evidence="3" id="KW-1185">Reference proteome</keyword>
<evidence type="ECO:0000256" key="1">
    <source>
        <dbReference type="SAM" id="Phobius"/>
    </source>
</evidence>
<protein>
    <submittedName>
        <fullName evidence="2">Uncharacterized protein</fullName>
    </submittedName>
</protein>
<reference evidence="2 3" key="1">
    <citation type="journal article" date="2017" name="Nat. Commun.">
        <title>Genome assembly with in vitro proximity ligation data and whole-genome triplication in lettuce.</title>
        <authorList>
            <person name="Reyes-Chin-Wo S."/>
            <person name="Wang Z."/>
            <person name="Yang X."/>
            <person name="Kozik A."/>
            <person name="Arikit S."/>
            <person name="Song C."/>
            <person name="Xia L."/>
            <person name="Froenicke L."/>
            <person name="Lavelle D.O."/>
            <person name="Truco M.J."/>
            <person name="Xia R."/>
            <person name="Zhu S."/>
            <person name="Xu C."/>
            <person name="Xu H."/>
            <person name="Xu X."/>
            <person name="Cox K."/>
            <person name="Korf I."/>
            <person name="Meyers B.C."/>
            <person name="Michelmore R.W."/>
        </authorList>
    </citation>
    <scope>NUCLEOTIDE SEQUENCE [LARGE SCALE GENOMIC DNA]</scope>
    <source>
        <strain evidence="3">cv. Salinas</strain>
        <tissue evidence="2">Seedlings</tissue>
    </source>
</reference>
<dbReference type="AlphaFoldDB" id="A0A9R1VZ59"/>
<comment type="caution">
    <text evidence="2">The sequence shown here is derived from an EMBL/GenBank/DDBJ whole genome shotgun (WGS) entry which is preliminary data.</text>
</comment>
<feature type="transmembrane region" description="Helical" evidence="1">
    <location>
        <begin position="88"/>
        <end position="106"/>
    </location>
</feature>
<organism evidence="2 3">
    <name type="scientific">Lactuca sativa</name>
    <name type="common">Garden lettuce</name>
    <dbReference type="NCBI Taxonomy" id="4236"/>
    <lineage>
        <taxon>Eukaryota</taxon>
        <taxon>Viridiplantae</taxon>
        <taxon>Streptophyta</taxon>
        <taxon>Embryophyta</taxon>
        <taxon>Tracheophyta</taxon>
        <taxon>Spermatophyta</taxon>
        <taxon>Magnoliopsida</taxon>
        <taxon>eudicotyledons</taxon>
        <taxon>Gunneridae</taxon>
        <taxon>Pentapetalae</taxon>
        <taxon>asterids</taxon>
        <taxon>campanulids</taxon>
        <taxon>Asterales</taxon>
        <taxon>Asteraceae</taxon>
        <taxon>Cichorioideae</taxon>
        <taxon>Cichorieae</taxon>
        <taxon>Lactucinae</taxon>
        <taxon>Lactuca</taxon>
    </lineage>
</organism>
<feature type="transmembrane region" description="Helical" evidence="1">
    <location>
        <begin position="112"/>
        <end position="129"/>
    </location>
</feature>
<evidence type="ECO:0000313" key="2">
    <source>
        <dbReference type="EMBL" id="KAJ0215341.1"/>
    </source>
</evidence>
<proteinExistence type="predicted"/>
<keyword evidence="1" id="KW-1133">Transmembrane helix</keyword>
<dbReference type="EMBL" id="NBSK02000003">
    <property type="protein sequence ID" value="KAJ0215341.1"/>
    <property type="molecule type" value="Genomic_DNA"/>
</dbReference>
<gene>
    <name evidence="2" type="ORF">LSAT_V11C300135220</name>
</gene>
<keyword evidence="1" id="KW-0812">Transmembrane</keyword>
<sequence length="173" mass="19858">MFCSSGKDVDNEVLINGFSNNSCPSYFHELGCQDDFVDEADISSNLLFFNISRFMYGSSVKAGIMNCSCESFVVHLLVKMFLSSKSQLTSFLEYVSLIIYYCLLLLFYDKVMKVGCVSMYSAFIFYLVIEKYLEERCYKMYDSAAPLLPIEPNHEDEAIETNDVISYVVFRCE</sequence>